<reference evidence="2" key="1">
    <citation type="journal article" date="2023" name="Mol. Phylogenet. Evol.">
        <title>Genome-scale phylogeny and comparative genomics of the fungal order Sordariales.</title>
        <authorList>
            <person name="Hensen N."/>
            <person name="Bonometti L."/>
            <person name="Westerberg I."/>
            <person name="Brannstrom I.O."/>
            <person name="Guillou S."/>
            <person name="Cros-Aarteil S."/>
            <person name="Calhoun S."/>
            <person name="Haridas S."/>
            <person name="Kuo A."/>
            <person name="Mondo S."/>
            <person name="Pangilinan J."/>
            <person name="Riley R."/>
            <person name="LaButti K."/>
            <person name="Andreopoulos B."/>
            <person name="Lipzen A."/>
            <person name="Chen C."/>
            <person name="Yan M."/>
            <person name="Daum C."/>
            <person name="Ng V."/>
            <person name="Clum A."/>
            <person name="Steindorff A."/>
            <person name="Ohm R.A."/>
            <person name="Martin F."/>
            <person name="Silar P."/>
            <person name="Natvig D.O."/>
            <person name="Lalanne C."/>
            <person name="Gautier V."/>
            <person name="Ament-Velasquez S.L."/>
            <person name="Kruys A."/>
            <person name="Hutchinson M.I."/>
            <person name="Powell A.J."/>
            <person name="Barry K."/>
            <person name="Miller A.N."/>
            <person name="Grigoriev I.V."/>
            <person name="Debuchy R."/>
            <person name="Gladieux P."/>
            <person name="Hiltunen Thoren M."/>
            <person name="Johannesson H."/>
        </authorList>
    </citation>
    <scope>NUCLEOTIDE SEQUENCE</scope>
    <source>
        <strain evidence="2">CBS 990.96</strain>
    </source>
</reference>
<keyword evidence="3" id="KW-1185">Reference proteome</keyword>
<dbReference type="InterPro" id="IPR055323">
    <property type="entry name" value="C57A10.07/YOR238W"/>
</dbReference>
<feature type="domain" description="DUF218" evidence="1">
    <location>
        <begin position="40"/>
        <end position="141"/>
    </location>
</feature>
<accession>A0AAN7GPM5</accession>
<comment type="caution">
    <text evidence="2">The sequence shown here is derived from an EMBL/GenBank/DDBJ whole genome shotgun (WGS) entry which is preliminary data.</text>
</comment>
<evidence type="ECO:0000313" key="2">
    <source>
        <dbReference type="EMBL" id="KAK4223877.1"/>
    </source>
</evidence>
<proteinExistence type="predicted"/>
<evidence type="ECO:0000313" key="3">
    <source>
        <dbReference type="Proteomes" id="UP001301958"/>
    </source>
</evidence>
<gene>
    <name evidence="2" type="ORF">QBC38DRAFT_37289</name>
</gene>
<dbReference type="PANTHER" id="PTHR28110:SF1">
    <property type="entry name" value="TRANSMEMBRANE PROTEIN"/>
    <property type="match status" value="1"/>
</dbReference>
<organism evidence="2 3">
    <name type="scientific">Podospora fimiseda</name>
    <dbReference type="NCBI Taxonomy" id="252190"/>
    <lineage>
        <taxon>Eukaryota</taxon>
        <taxon>Fungi</taxon>
        <taxon>Dikarya</taxon>
        <taxon>Ascomycota</taxon>
        <taxon>Pezizomycotina</taxon>
        <taxon>Sordariomycetes</taxon>
        <taxon>Sordariomycetidae</taxon>
        <taxon>Sordariales</taxon>
        <taxon>Podosporaceae</taxon>
        <taxon>Podospora</taxon>
    </lineage>
</organism>
<dbReference type="EMBL" id="MU865411">
    <property type="protein sequence ID" value="KAK4223877.1"/>
    <property type="molecule type" value="Genomic_DNA"/>
</dbReference>
<dbReference type="InterPro" id="IPR003848">
    <property type="entry name" value="DUF218"/>
</dbReference>
<reference evidence="2" key="2">
    <citation type="submission" date="2023-05" db="EMBL/GenBank/DDBJ databases">
        <authorList>
            <consortium name="Lawrence Berkeley National Laboratory"/>
            <person name="Steindorff A."/>
            <person name="Hensen N."/>
            <person name="Bonometti L."/>
            <person name="Westerberg I."/>
            <person name="Brannstrom I.O."/>
            <person name="Guillou S."/>
            <person name="Cros-Aarteil S."/>
            <person name="Calhoun S."/>
            <person name="Haridas S."/>
            <person name="Kuo A."/>
            <person name="Mondo S."/>
            <person name="Pangilinan J."/>
            <person name="Riley R."/>
            <person name="Labutti K."/>
            <person name="Andreopoulos B."/>
            <person name="Lipzen A."/>
            <person name="Chen C."/>
            <person name="Yanf M."/>
            <person name="Daum C."/>
            <person name="Ng V."/>
            <person name="Clum A."/>
            <person name="Ohm R."/>
            <person name="Martin F."/>
            <person name="Silar P."/>
            <person name="Natvig D."/>
            <person name="Lalanne C."/>
            <person name="Gautier V."/>
            <person name="Ament-Velasquez S.L."/>
            <person name="Kruys A."/>
            <person name="Hutchinson M.I."/>
            <person name="Powell A.J."/>
            <person name="Barry K."/>
            <person name="Miller A.N."/>
            <person name="Grigoriev I.V."/>
            <person name="Debuchy R."/>
            <person name="Gladieux P."/>
            <person name="Thoren M.H."/>
            <person name="Johannesson H."/>
        </authorList>
    </citation>
    <scope>NUCLEOTIDE SEQUENCE</scope>
    <source>
        <strain evidence="2">CBS 990.96</strain>
    </source>
</reference>
<dbReference type="GO" id="GO:0005737">
    <property type="term" value="C:cytoplasm"/>
    <property type="evidence" value="ECO:0007669"/>
    <property type="project" value="TreeGrafter"/>
</dbReference>
<evidence type="ECO:0000259" key="1">
    <source>
        <dbReference type="Pfam" id="PF02698"/>
    </source>
</evidence>
<protein>
    <recommendedName>
        <fullName evidence="1">DUF218 domain-containing protein</fullName>
    </recommendedName>
</protein>
<dbReference type="Proteomes" id="UP001301958">
    <property type="component" value="Unassembled WGS sequence"/>
</dbReference>
<dbReference type="Pfam" id="PF02698">
    <property type="entry name" value="DUF218"/>
    <property type="match status" value="1"/>
</dbReference>
<name>A0AAN7GPM5_9PEZI</name>
<dbReference type="AlphaFoldDB" id="A0AAN7GPM5"/>
<sequence>MTPPSRLIVICGHAIWLGGPSKGSKESEWLIQPFQKGEIPAFYAHINVGAAELAQDPESVLVFSGGPTSPKTKLSEAASYHNLALANRWLPLNHPRVLLEERAMDSYHNILFSLVLFWEKFGVWPRKLTIISHAFKRERLVNGHCKAIGFPLDRIQCVAISGSKAVNEQTLEGTQLTLGQWKTDPHGIGEELSGKRRGRNHWGVGQRLFGSEEERERAGVDTRLMEDGGESLVEGGRRPWAI</sequence>
<dbReference type="PANTHER" id="PTHR28110">
    <property type="entry name" value="TRANSMEMBRANE PROTEIN"/>
    <property type="match status" value="1"/>
</dbReference>